<comment type="caution">
    <text evidence="4">The sequence shown here is derived from an EMBL/GenBank/DDBJ whole genome shotgun (WGS) entry which is preliminary data.</text>
</comment>
<dbReference type="EMBL" id="CM017876">
    <property type="protein sequence ID" value="KAG1342803.1"/>
    <property type="molecule type" value="Genomic_DNA"/>
</dbReference>
<dbReference type="PANTHER" id="PTHR43349">
    <property type="entry name" value="PINORESINOL REDUCTASE-RELATED"/>
    <property type="match status" value="1"/>
</dbReference>
<dbReference type="AlphaFoldDB" id="A0A8K0I9C6"/>
<dbReference type="Proteomes" id="UP000797356">
    <property type="component" value="Chromosome 5"/>
</dbReference>
<dbReference type="InterPro" id="IPR045312">
    <property type="entry name" value="PCBER-like"/>
</dbReference>
<keyword evidence="1" id="KW-0521">NADP</keyword>
<dbReference type="Pfam" id="PF05368">
    <property type="entry name" value="NmrA"/>
    <property type="match status" value="1"/>
</dbReference>
<evidence type="ECO:0000259" key="3">
    <source>
        <dbReference type="Pfam" id="PF05368"/>
    </source>
</evidence>
<dbReference type="InterPro" id="IPR008030">
    <property type="entry name" value="NmrA-like"/>
</dbReference>
<keyword evidence="5" id="KW-1185">Reference proteome</keyword>
<accession>A0A8K0I9C6</accession>
<evidence type="ECO:0000256" key="2">
    <source>
        <dbReference type="ARBA" id="ARBA00023002"/>
    </source>
</evidence>
<dbReference type="GO" id="GO:0016491">
    <property type="term" value="F:oxidoreductase activity"/>
    <property type="evidence" value="ECO:0007669"/>
    <property type="project" value="UniProtKB-KW"/>
</dbReference>
<proteinExistence type="predicted"/>
<reference evidence="4" key="1">
    <citation type="journal article" date="2017" name="Gigascience">
        <title>The genome draft of coconut (Cocos nucifera).</title>
        <authorList>
            <person name="Xiao Y."/>
            <person name="Xu P."/>
            <person name="Fan H."/>
            <person name="Baudouin L."/>
            <person name="Xia W."/>
            <person name="Bocs S."/>
            <person name="Xu J."/>
            <person name="Li Q."/>
            <person name="Guo A."/>
            <person name="Zhou L."/>
            <person name="Li J."/>
            <person name="Wu Y."/>
            <person name="Ma Z."/>
            <person name="Armero A."/>
            <person name="Issali A.E."/>
            <person name="Liu N."/>
            <person name="Peng M."/>
            <person name="Yang Y."/>
        </authorList>
    </citation>
    <scope>NUCLEOTIDE SEQUENCE</scope>
    <source>
        <tissue evidence="4">Spear leaf of Hainan Tall coconut</tissue>
    </source>
</reference>
<name>A0A8K0I9C6_COCNU</name>
<organism evidence="4 5">
    <name type="scientific">Cocos nucifera</name>
    <name type="common">Coconut palm</name>
    <dbReference type="NCBI Taxonomy" id="13894"/>
    <lineage>
        <taxon>Eukaryota</taxon>
        <taxon>Viridiplantae</taxon>
        <taxon>Streptophyta</taxon>
        <taxon>Embryophyta</taxon>
        <taxon>Tracheophyta</taxon>
        <taxon>Spermatophyta</taxon>
        <taxon>Magnoliopsida</taxon>
        <taxon>Liliopsida</taxon>
        <taxon>Arecaceae</taxon>
        <taxon>Arecoideae</taxon>
        <taxon>Cocoseae</taxon>
        <taxon>Attaleinae</taxon>
        <taxon>Cocos</taxon>
    </lineage>
</organism>
<reference evidence="4" key="2">
    <citation type="submission" date="2019-07" db="EMBL/GenBank/DDBJ databases">
        <authorList>
            <person name="Yang Y."/>
            <person name="Bocs S."/>
            <person name="Baudouin L."/>
        </authorList>
    </citation>
    <scope>NUCLEOTIDE SEQUENCE</scope>
    <source>
        <tissue evidence="4">Spear leaf of Hainan Tall coconut</tissue>
    </source>
</reference>
<dbReference type="CDD" id="cd05259">
    <property type="entry name" value="PCBER_SDR_a"/>
    <property type="match status" value="1"/>
</dbReference>
<keyword evidence="2" id="KW-0560">Oxidoreductase</keyword>
<evidence type="ECO:0000256" key="1">
    <source>
        <dbReference type="ARBA" id="ARBA00022857"/>
    </source>
</evidence>
<feature type="domain" description="NmrA-like" evidence="3">
    <location>
        <begin position="8"/>
        <end position="308"/>
    </location>
</feature>
<evidence type="ECO:0000313" key="5">
    <source>
        <dbReference type="Proteomes" id="UP000797356"/>
    </source>
</evidence>
<dbReference type="InterPro" id="IPR036291">
    <property type="entry name" value="NAD(P)-bd_dom_sf"/>
</dbReference>
<dbReference type="Gene3D" id="3.90.25.10">
    <property type="entry name" value="UDP-galactose 4-epimerase, domain 1"/>
    <property type="match status" value="1"/>
</dbReference>
<dbReference type="SUPFAM" id="SSF51735">
    <property type="entry name" value="NAD(P)-binding Rossmann-fold domains"/>
    <property type="match status" value="1"/>
</dbReference>
<dbReference type="InterPro" id="IPR050608">
    <property type="entry name" value="NmrA-type/Isoflavone_red_sf"/>
</dbReference>
<gene>
    <name evidence="4" type="ORF">COCNU_05G010320</name>
</gene>
<dbReference type="OrthoDB" id="419598at2759"/>
<dbReference type="Gene3D" id="3.40.50.720">
    <property type="entry name" value="NAD(P)-binding Rossmann-like Domain"/>
    <property type="match status" value="1"/>
</dbReference>
<sequence>MAIETGSKSRILVIGATGTLGRELVRASLAAGHSTFALVREPTFTDPQKSLLLRSFAANGVTLLKGSLQDFQSLLEAVKQVDVVICAVPSKQTLDQKLLIEAIKEAGCIKRFVPSEFGADPDKVQILGMDHGHYEMKIEIRRCIENEGIPYTYISCNFLMRYLLPSLVQPGLNAPPRDEIKIFGDGNVKAVSLMDIDVATFTICTIDDPRTLDMVLYLRPPGNVYSMNELVEMWEMKIGKMLEKVYIPEEQLLRIIQEAPFPFNMLLAVNYLVFVKGDTANIQIEPSVGVEASELYPDVKYTSVEEYLSRVIQ</sequence>
<evidence type="ECO:0000313" key="4">
    <source>
        <dbReference type="EMBL" id="KAG1342803.1"/>
    </source>
</evidence>
<protein>
    <submittedName>
        <fullName evidence="4">Isoflavone reductase</fullName>
    </submittedName>
</protein>
<dbReference type="PANTHER" id="PTHR43349:SF34">
    <property type="entry name" value="PINORESINOL-LARICIRESINOL REDUCTASE 3-RELATED"/>
    <property type="match status" value="1"/>
</dbReference>